<evidence type="ECO:0000313" key="4">
    <source>
        <dbReference type="Proteomes" id="UP000186609"/>
    </source>
</evidence>
<dbReference type="OrthoDB" id="5292533at2"/>
<accession>A0A1P8JSZ2</accession>
<dbReference type="PANTHER" id="PTHR12126:SF11">
    <property type="entry name" value="NADH DEHYDROGENASE [UBIQUINONE] 1 ALPHA SUBCOMPLEX SUBUNIT 9, MITOCHONDRIAL"/>
    <property type="match status" value="1"/>
</dbReference>
<feature type="domain" description="NAD-dependent epimerase/dehydratase" evidence="2">
    <location>
        <begin position="4"/>
        <end position="208"/>
    </location>
</feature>
<dbReference type="EMBL" id="CP019236">
    <property type="protein sequence ID" value="APW36882.1"/>
    <property type="molecule type" value="Genomic_DNA"/>
</dbReference>
<dbReference type="Proteomes" id="UP000186609">
    <property type="component" value="Chromosome"/>
</dbReference>
<dbReference type="STRING" id="1842727.RD110_06475"/>
<keyword evidence="4" id="KW-1185">Reference proteome</keyword>
<name>A0A1P8JSZ2_9BURK</name>
<evidence type="ECO:0000313" key="3">
    <source>
        <dbReference type="EMBL" id="APW36882.1"/>
    </source>
</evidence>
<organism evidence="3 4">
    <name type="scientific">Rhodoferax koreensis</name>
    <dbReference type="NCBI Taxonomy" id="1842727"/>
    <lineage>
        <taxon>Bacteria</taxon>
        <taxon>Pseudomonadati</taxon>
        <taxon>Pseudomonadota</taxon>
        <taxon>Betaproteobacteria</taxon>
        <taxon>Burkholderiales</taxon>
        <taxon>Comamonadaceae</taxon>
        <taxon>Rhodoferax</taxon>
    </lineage>
</organism>
<dbReference type="KEGG" id="rhy:RD110_06475"/>
<dbReference type="SUPFAM" id="SSF51735">
    <property type="entry name" value="NAD(P)-binding Rossmann-fold domains"/>
    <property type="match status" value="1"/>
</dbReference>
<dbReference type="RefSeq" id="WP_076197788.1">
    <property type="nucleotide sequence ID" value="NZ_CP019236.1"/>
</dbReference>
<gene>
    <name evidence="3" type="ORF">RD110_06475</name>
</gene>
<dbReference type="PANTHER" id="PTHR12126">
    <property type="entry name" value="NADH-UBIQUINONE OXIDOREDUCTASE 39 KDA SUBUNIT-RELATED"/>
    <property type="match status" value="1"/>
</dbReference>
<feature type="region of interest" description="Disordered" evidence="1">
    <location>
        <begin position="315"/>
        <end position="337"/>
    </location>
</feature>
<evidence type="ECO:0000256" key="1">
    <source>
        <dbReference type="SAM" id="MobiDB-lite"/>
    </source>
</evidence>
<sequence>MNKVLILGGAGFVGRHVCTKLALLPWQVTVPTRRFDRTKSLQIQSRLDLFEADIFDEATLARLLQGQDAVINLVAQLHGDEAALARAHVELPQKLARACSAAGVHRVIHVSALGVPSLQPELAPSRYLRSKARGEAVLRQAVAAYGLDLTVLRPSVIFGEDDRFLNVFAALQRRFPFIPLAGGGSWFQPVWVEDVAQALVNALADPRYDRESIGQTYEACGPERFTLQDLVNFAGHAAGVNHGRGRPVIDLPPALGRLQARLLECAPGEPMMTRDNLDSMQVPNIASGVLPGLQALGVTPSGLSAIAPRYLAPMDPATRLRHGRTGRRGPGHPTHQP</sequence>
<dbReference type="InterPro" id="IPR051207">
    <property type="entry name" value="ComplexI_NDUFA9_subunit"/>
</dbReference>
<dbReference type="InterPro" id="IPR001509">
    <property type="entry name" value="Epimerase_deHydtase"/>
</dbReference>
<dbReference type="CDD" id="cd05271">
    <property type="entry name" value="NDUFA9_like_SDR_a"/>
    <property type="match status" value="1"/>
</dbReference>
<reference evidence="3 4" key="1">
    <citation type="submission" date="2017-01" db="EMBL/GenBank/DDBJ databases">
        <authorList>
            <person name="Mah S.A."/>
            <person name="Swanson W.J."/>
            <person name="Moy G.W."/>
            <person name="Vacquier V.D."/>
        </authorList>
    </citation>
    <scope>NUCLEOTIDE SEQUENCE [LARGE SCALE GENOMIC DNA]</scope>
    <source>
        <strain evidence="3 4">DCY110</strain>
    </source>
</reference>
<dbReference type="Gene3D" id="3.40.50.720">
    <property type="entry name" value="NAD(P)-binding Rossmann-like Domain"/>
    <property type="match status" value="1"/>
</dbReference>
<dbReference type="GO" id="GO:0044877">
    <property type="term" value="F:protein-containing complex binding"/>
    <property type="evidence" value="ECO:0007669"/>
    <property type="project" value="TreeGrafter"/>
</dbReference>
<proteinExistence type="predicted"/>
<dbReference type="AlphaFoldDB" id="A0A1P8JSZ2"/>
<dbReference type="InterPro" id="IPR036291">
    <property type="entry name" value="NAD(P)-bd_dom_sf"/>
</dbReference>
<evidence type="ECO:0000259" key="2">
    <source>
        <dbReference type="Pfam" id="PF01370"/>
    </source>
</evidence>
<protein>
    <submittedName>
        <fullName evidence="3">NAD-dependent dehydratase</fullName>
    </submittedName>
</protein>
<dbReference type="Pfam" id="PF01370">
    <property type="entry name" value="Epimerase"/>
    <property type="match status" value="1"/>
</dbReference>
<feature type="compositionally biased region" description="Basic residues" evidence="1">
    <location>
        <begin position="319"/>
        <end position="330"/>
    </location>
</feature>